<dbReference type="PANTHER" id="PTHR11439">
    <property type="entry name" value="GAG-POL-RELATED RETROTRANSPOSON"/>
    <property type="match status" value="1"/>
</dbReference>
<accession>A0A151RTD3</accession>
<evidence type="ECO:0000313" key="2">
    <source>
        <dbReference type="Proteomes" id="UP000075243"/>
    </source>
</evidence>
<dbReference type="CDD" id="cd09272">
    <property type="entry name" value="RNase_HI_RT_Ty1"/>
    <property type="match status" value="1"/>
</dbReference>
<dbReference type="InterPro" id="IPR043502">
    <property type="entry name" value="DNA/RNA_pol_sf"/>
</dbReference>
<dbReference type="PANTHER" id="PTHR11439:SF517">
    <property type="entry name" value="CYSTEINE-RICH RLK (RECEPTOR-LIKE PROTEIN KINASE) 8"/>
    <property type="match status" value="1"/>
</dbReference>
<proteinExistence type="predicted"/>
<keyword evidence="2" id="KW-1185">Reference proteome</keyword>
<sequence>MTHLDISFVVNRLSQFMHRPTDLHMQATKRVLRYLKGTLDHGLHLVTNQNLFLQAYCDLYWVGDTQDCKSTSTFIIYLGNNPISWSNKKQAIVAKSSTETEYRTIASTTTELIWLQELLKELHFSISQPATVHSDNLGATYFSGNLIFHSRMKHIAIDYHFVRDLVIDKKLSVLHVPSTQQLADLLTKPLPATRHSFLKSKIGVVDPSTILWGHIGVIS</sequence>
<protein>
    <submittedName>
        <fullName evidence="1">Copia protein</fullName>
    </submittedName>
</protein>
<name>A0A151RTD3_CAJCA</name>
<dbReference type="Proteomes" id="UP000075243">
    <property type="component" value="Unassembled WGS sequence"/>
</dbReference>
<reference evidence="1" key="1">
    <citation type="journal article" date="2012" name="Nat. Biotechnol.">
        <title>Draft genome sequence of pigeonpea (Cajanus cajan), an orphan legume crop of resource-poor farmers.</title>
        <authorList>
            <person name="Varshney R.K."/>
            <person name="Chen W."/>
            <person name="Li Y."/>
            <person name="Bharti A.K."/>
            <person name="Saxena R.K."/>
            <person name="Schlueter J.A."/>
            <person name="Donoghue M.T."/>
            <person name="Azam S."/>
            <person name="Fan G."/>
            <person name="Whaley A.M."/>
            <person name="Farmer A.D."/>
            <person name="Sheridan J."/>
            <person name="Iwata A."/>
            <person name="Tuteja R."/>
            <person name="Penmetsa R.V."/>
            <person name="Wu W."/>
            <person name="Upadhyaya H.D."/>
            <person name="Yang S.P."/>
            <person name="Shah T."/>
            <person name="Saxena K.B."/>
            <person name="Michael T."/>
            <person name="McCombie W.R."/>
            <person name="Yang B."/>
            <person name="Zhang G."/>
            <person name="Yang H."/>
            <person name="Wang J."/>
            <person name="Spillane C."/>
            <person name="Cook D.R."/>
            <person name="May G.D."/>
            <person name="Xu X."/>
            <person name="Jackson S.A."/>
        </authorList>
    </citation>
    <scope>NUCLEOTIDE SEQUENCE [LARGE SCALE GENOMIC DNA]</scope>
</reference>
<dbReference type="AlphaFoldDB" id="A0A151RTD3"/>
<dbReference type="Gramene" id="C.cajan_30906.t">
    <property type="protein sequence ID" value="C.cajan_30906.t.cds1"/>
    <property type="gene ID" value="C.cajan_30906"/>
</dbReference>
<dbReference type="SUPFAM" id="SSF56672">
    <property type="entry name" value="DNA/RNA polymerases"/>
    <property type="match status" value="1"/>
</dbReference>
<evidence type="ECO:0000313" key="1">
    <source>
        <dbReference type="EMBL" id="KYP45810.1"/>
    </source>
</evidence>
<organism evidence="1 2">
    <name type="scientific">Cajanus cajan</name>
    <name type="common">Pigeon pea</name>
    <name type="synonym">Cajanus indicus</name>
    <dbReference type="NCBI Taxonomy" id="3821"/>
    <lineage>
        <taxon>Eukaryota</taxon>
        <taxon>Viridiplantae</taxon>
        <taxon>Streptophyta</taxon>
        <taxon>Embryophyta</taxon>
        <taxon>Tracheophyta</taxon>
        <taxon>Spermatophyta</taxon>
        <taxon>Magnoliopsida</taxon>
        <taxon>eudicotyledons</taxon>
        <taxon>Gunneridae</taxon>
        <taxon>Pentapetalae</taxon>
        <taxon>rosids</taxon>
        <taxon>fabids</taxon>
        <taxon>Fabales</taxon>
        <taxon>Fabaceae</taxon>
        <taxon>Papilionoideae</taxon>
        <taxon>50 kb inversion clade</taxon>
        <taxon>NPAAA clade</taxon>
        <taxon>indigoferoid/millettioid clade</taxon>
        <taxon>Phaseoleae</taxon>
        <taxon>Cajanus</taxon>
    </lineage>
</organism>
<gene>
    <name evidence="1" type="ORF">KK1_032628</name>
</gene>
<dbReference type="EMBL" id="KQ483578">
    <property type="protein sequence ID" value="KYP45810.1"/>
    <property type="molecule type" value="Genomic_DNA"/>
</dbReference>